<dbReference type="AlphaFoldDB" id="A0A0D2K6I1"/>
<dbReference type="VEuPathDB" id="FungiDB:Z520_05245"/>
<name>A0A0D2K6I1_9EURO</name>
<feature type="compositionally biased region" description="Polar residues" evidence="1">
    <location>
        <begin position="44"/>
        <end position="63"/>
    </location>
</feature>
<dbReference type="OrthoDB" id="4850at2759"/>
<dbReference type="PANTHER" id="PTHR37948:SF1">
    <property type="entry name" value="BLL5189 PROTEIN"/>
    <property type="match status" value="1"/>
</dbReference>
<gene>
    <name evidence="2" type="ORF">Z520_05245</name>
</gene>
<accession>A0A0D2K6I1</accession>
<feature type="region of interest" description="Disordered" evidence="1">
    <location>
        <begin position="1"/>
        <end position="141"/>
    </location>
</feature>
<organism evidence="2 3">
    <name type="scientific">Fonsecaea multimorphosa CBS 102226</name>
    <dbReference type="NCBI Taxonomy" id="1442371"/>
    <lineage>
        <taxon>Eukaryota</taxon>
        <taxon>Fungi</taxon>
        <taxon>Dikarya</taxon>
        <taxon>Ascomycota</taxon>
        <taxon>Pezizomycotina</taxon>
        <taxon>Eurotiomycetes</taxon>
        <taxon>Chaetothyriomycetidae</taxon>
        <taxon>Chaetothyriales</taxon>
        <taxon>Herpotrichiellaceae</taxon>
        <taxon>Fonsecaea</taxon>
    </lineage>
</organism>
<feature type="compositionally biased region" description="Basic and acidic residues" evidence="1">
    <location>
        <begin position="21"/>
        <end position="34"/>
    </location>
</feature>
<dbReference type="GeneID" id="27710991"/>
<feature type="compositionally biased region" description="Basic and acidic residues" evidence="1">
    <location>
        <begin position="114"/>
        <end position="125"/>
    </location>
</feature>
<protein>
    <submittedName>
        <fullName evidence="2">Uncharacterized protein</fullName>
    </submittedName>
</protein>
<dbReference type="EMBL" id="KN848070">
    <property type="protein sequence ID" value="KIX98784.1"/>
    <property type="molecule type" value="Genomic_DNA"/>
</dbReference>
<evidence type="ECO:0000256" key="1">
    <source>
        <dbReference type="SAM" id="MobiDB-lite"/>
    </source>
</evidence>
<evidence type="ECO:0000313" key="3">
    <source>
        <dbReference type="Proteomes" id="UP000053411"/>
    </source>
</evidence>
<feature type="compositionally biased region" description="Acidic residues" evidence="1">
    <location>
        <begin position="326"/>
        <end position="339"/>
    </location>
</feature>
<dbReference type="Proteomes" id="UP000053411">
    <property type="component" value="Unassembled WGS sequence"/>
</dbReference>
<proteinExistence type="predicted"/>
<evidence type="ECO:0000313" key="2">
    <source>
        <dbReference type="EMBL" id="KIX98784.1"/>
    </source>
</evidence>
<dbReference type="RefSeq" id="XP_016632907.1">
    <property type="nucleotide sequence ID" value="XM_016775748.1"/>
</dbReference>
<feature type="region of interest" description="Disordered" evidence="1">
    <location>
        <begin position="326"/>
        <end position="345"/>
    </location>
</feature>
<dbReference type="STRING" id="1442371.A0A0D2K6I1"/>
<sequence length="375" mass="42205">MREKQKLLESLNLLGTSNARTGDKRRAGPGEPRKPSAKRRRRGITSSSSPSPADLKTPSTRTSARIAARGGGHGIYTYTEDTKGPVGDVESAMDGGSSRKSRNRSNNNSNRKARTSDDDRPRREGTQSNSRVSKPMLSSLPTSLPSLLQHYNSWTASAPLPTQDALTQRYHFASHPLFVPNKSPLSILQEGAFGASFFSPWRSRTLSPLTLVDDHLSTLPATWLAQLSPPEKYITSARYDASLNRHGVAAGQTLAQWEDAGWIDFRHDARGWFEWYIRFWLGRRLDDGEDERQVGRWVRCVGPKGRWKRMLLKKYVDMGVRSVFDDEDDDNDNDDDDGDGDRKVSPVMHQTCLQWGYQVTQEDLDDAWRERRGAG</sequence>
<keyword evidence="3" id="KW-1185">Reference proteome</keyword>
<reference evidence="2 3" key="1">
    <citation type="submission" date="2015-01" db="EMBL/GenBank/DDBJ databases">
        <title>The Genome Sequence of Fonsecaea multimorphosa CBS 102226.</title>
        <authorList>
            <consortium name="The Broad Institute Genomics Platform"/>
            <person name="Cuomo C."/>
            <person name="de Hoog S."/>
            <person name="Gorbushina A."/>
            <person name="Stielow B."/>
            <person name="Teixiera M."/>
            <person name="Abouelleil A."/>
            <person name="Chapman S.B."/>
            <person name="Priest M."/>
            <person name="Young S.K."/>
            <person name="Wortman J."/>
            <person name="Nusbaum C."/>
            <person name="Birren B."/>
        </authorList>
    </citation>
    <scope>NUCLEOTIDE SEQUENCE [LARGE SCALE GENOMIC DNA]</scope>
    <source>
        <strain evidence="2 3">CBS 102226</strain>
    </source>
</reference>
<dbReference type="PANTHER" id="PTHR37948">
    <property type="entry name" value="ZGC:113208"/>
    <property type="match status" value="1"/>
</dbReference>